<dbReference type="InterPro" id="IPR005202">
    <property type="entry name" value="TF_GRAS"/>
</dbReference>
<protein>
    <submittedName>
        <fullName evidence="6">Scarecrow-like protein 23</fullName>
    </submittedName>
</protein>
<keyword evidence="1" id="KW-0805">Transcription regulation</keyword>
<evidence type="ECO:0000256" key="3">
    <source>
        <dbReference type="PROSITE-ProRule" id="PRU01191"/>
    </source>
</evidence>
<feature type="compositionally biased region" description="Polar residues" evidence="4">
    <location>
        <begin position="270"/>
        <end position="288"/>
    </location>
</feature>
<feature type="short sequence motif" description="VHIID" evidence="3">
    <location>
        <begin position="450"/>
        <end position="454"/>
    </location>
</feature>
<feature type="short sequence motif" description="LxCxE motif" evidence="3">
    <location>
        <begin position="341"/>
        <end position="345"/>
    </location>
</feature>
<dbReference type="Proteomes" id="UP000694886">
    <property type="component" value="Chromosome 4"/>
</dbReference>
<name>A0AB32W6Q6_THECC</name>
<evidence type="ECO:0000313" key="6">
    <source>
        <dbReference type="RefSeq" id="XP_017974451.1"/>
    </source>
</evidence>
<evidence type="ECO:0000256" key="2">
    <source>
        <dbReference type="ARBA" id="ARBA00023163"/>
    </source>
</evidence>
<dbReference type="RefSeq" id="XP_017974451.1">
    <property type="nucleotide sequence ID" value="XM_018118962.1"/>
</dbReference>
<proteinExistence type="inferred from homology"/>
<comment type="similarity">
    <text evidence="3">Belongs to the GRAS family.</text>
</comment>
<dbReference type="KEGG" id="tcc:18601063"/>
<organism evidence="5 6">
    <name type="scientific">Theobroma cacao</name>
    <name type="common">Cacao</name>
    <name type="synonym">Cocoa</name>
    <dbReference type="NCBI Taxonomy" id="3641"/>
    <lineage>
        <taxon>Eukaryota</taxon>
        <taxon>Viridiplantae</taxon>
        <taxon>Streptophyta</taxon>
        <taxon>Embryophyta</taxon>
        <taxon>Tracheophyta</taxon>
        <taxon>Spermatophyta</taxon>
        <taxon>Magnoliopsida</taxon>
        <taxon>eudicotyledons</taxon>
        <taxon>Gunneridae</taxon>
        <taxon>Pentapetalae</taxon>
        <taxon>rosids</taxon>
        <taxon>malvids</taxon>
        <taxon>Malvales</taxon>
        <taxon>Malvaceae</taxon>
        <taxon>Byttnerioideae</taxon>
        <taxon>Theobroma</taxon>
    </lineage>
</organism>
<evidence type="ECO:0000256" key="4">
    <source>
        <dbReference type="SAM" id="MobiDB-lite"/>
    </source>
</evidence>
<evidence type="ECO:0000256" key="1">
    <source>
        <dbReference type="ARBA" id="ARBA00023015"/>
    </source>
</evidence>
<feature type="compositionally biased region" description="Low complexity" evidence="4">
    <location>
        <begin position="289"/>
        <end position="312"/>
    </location>
</feature>
<gene>
    <name evidence="6" type="primary">LOC18601063</name>
</gene>
<keyword evidence="2" id="KW-0804">Transcription</keyword>
<sequence>MGPPKGKVDPNHCQLRGLVLENKHRPPFCFLGGFWVFGKSIADQSKVNMMNSLCGSMGSIKSENSYESIAESKKTAPSSVLEQNNLTPPSLNFPVVKFELDDVEVQSPDSSAWETFFSDYFDSDAMILSPVRNLPSPQISSYSFGNVQAMQGQSLSGCSPPRFSSQLGSFSSTHKGKGQSPLHKVFNSPNNQFMQVESLSLPAIEEFLDDYQKDGYGEYPTTRISGMGTSNNMFEMPSTAPAMLDCIPIPNSSRFCGSASETSSSAGCSQLTQEQHYPVNSVSRPPLSQQLQQEKQLEKQQPAPTQQQQQHQNLGHTFMVPIPISPEQEQDSGLQLVHLLLACAEVVAKEDYLLARKYIHHLNRVVTPLGDSMQRVASCFTEALSARLAATITTNPGTSNAPKPFAPFPSNSLEVLKIYQIVYQACPYIKFAHFTANQAIFEAFEAEERVHVIDLDILQGYQWPAFMQALAARPNGAPFLRITGVGPSLEYIKETGRCLTELAHSLHIPFEFHPIGEQLEDIKPHMFNRRVGEALAVNAVNRLHRVPGNCLGNLLAMIRDQAPNIVTLVEQEASHNGPYFLGRFLEALHYYSAIFDSLDATFSPDSAQRAKVEQYIFAPEIRNIVACEGSERTARHERLEKWRKLMEGKGFKGVPLSANAVTQSKILLGLYSCDGYRLTEDKGCLLLGWQDRAILAASAWRC</sequence>
<dbReference type="Pfam" id="PF03514">
    <property type="entry name" value="GRAS"/>
    <property type="match status" value="1"/>
</dbReference>
<reference evidence="6" key="2">
    <citation type="submission" date="2025-08" db="UniProtKB">
        <authorList>
            <consortium name="RefSeq"/>
        </authorList>
    </citation>
    <scope>IDENTIFICATION</scope>
</reference>
<dbReference type="Gramene" id="Tc04v2_t003500.1">
    <property type="protein sequence ID" value="Tc04v2_p003500.1"/>
    <property type="gene ID" value="Tc04v2_g003500"/>
</dbReference>
<accession>A0AB32W6Q6</accession>
<feature type="region of interest" description="SAW" evidence="3">
    <location>
        <begin position="626"/>
        <end position="701"/>
    </location>
</feature>
<dbReference type="GeneID" id="18601063"/>
<evidence type="ECO:0000313" key="5">
    <source>
        <dbReference type="Proteomes" id="UP000694886"/>
    </source>
</evidence>
<comment type="caution">
    <text evidence="3">Lacks conserved residue(s) required for the propagation of feature annotation.</text>
</comment>
<dbReference type="PROSITE" id="PS50985">
    <property type="entry name" value="GRAS"/>
    <property type="match status" value="1"/>
</dbReference>
<reference evidence="5" key="1">
    <citation type="journal article" date="1997" name="Nucleic Acids Res.">
        <title>tRNAscan-SE: a program for improved detection of transfer RNA genes in genomic sequence.</title>
        <authorList>
            <person name="Lowe T.M."/>
            <person name="Eddy S.R."/>
        </authorList>
    </citation>
    <scope>NUCLEOTIDE SEQUENCE [LARGE SCALE GENOMIC DNA]</scope>
    <source>
        <strain evidence="5">r\B97-61/B2</strain>
    </source>
</reference>
<dbReference type="AlphaFoldDB" id="A0AB32W6Q6"/>
<dbReference type="PANTHER" id="PTHR31636">
    <property type="entry name" value="OSJNBA0084A10.13 PROTEIN-RELATED"/>
    <property type="match status" value="1"/>
</dbReference>
<feature type="region of interest" description="Disordered" evidence="4">
    <location>
        <begin position="267"/>
        <end position="312"/>
    </location>
</feature>
<feature type="region of interest" description="VHIID" evidence="3">
    <location>
        <begin position="419"/>
        <end position="484"/>
    </location>
</feature>